<dbReference type="Gene3D" id="3.40.50.2020">
    <property type="match status" value="1"/>
</dbReference>
<organism evidence="3 4">
    <name type="scientific">Mycolicibacterium chlorophenolicum</name>
    <dbReference type="NCBI Taxonomy" id="37916"/>
    <lineage>
        <taxon>Bacteria</taxon>
        <taxon>Bacillati</taxon>
        <taxon>Actinomycetota</taxon>
        <taxon>Actinomycetes</taxon>
        <taxon>Mycobacteriales</taxon>
        <taxon>Mycobacteriaceae</taxon>
        <taxon>Mycolicibacterium</taxon>
    </lineage>
</organism>
<keyword evidence="4" id="KW-1185">Reference proteome</keyword>
<dbReference type="SUPFAM" id="SSF53271">
    <property type="entry name" value="PRTase-like"/>
    <property type="match status" value="1"/>
</dbReference>
<dbReference type="InterPro" id="IPR000836">
    <property type="entry name" value="PRTase_dom"/>
</dbReference>
<proteinExistence type="predicted"/>
<comment type="caution">
    <text evidence="3">The sequence shown here is derived from an EMBL/GenBank/DDBJ whole genome shotgun (WGS) entry which is preliminary data.</text>
</comment>
<dbReference type="InterPro" id="IPR029057">
    <property type="entry name" value="PRTase-like"/>
</dbReference>
<sequence length="418" mass="45527">MTSTDHESWATQTFGLRVRHRSGTPLLTELVAPGLRRNPRRAHLLVSSVLGKHIAADPRDVIAAGHQLGRAVASLGLGDVDVLGMAETATSLGHCVADNLDAAMYLHTTRRHAPPNMIYAEFQEGHSHATDHTLQPSSADLFAQPRPIVLVDDEISTGNTAFATVAALQQLQHRAHYVVASLVDVRNDTHRHDAAAVSNKLRTSVHFVSLAQGDVDQPAGLIDAVCALNPPVLNTPSDRPPSTPSRLTLPWPAHVPEGGRHGFLRQDRPEFEEAVLWASEHLHSYLDPSRPVLLVGHEELMYLPLRLADQLARHGFNTRFQSTTRSPAYVHNHPEYPLGTGWTFPASEPGETSARFLYNGWQAPPHVRVQLVLLVDRIAASGDLTVGEVLAASGYDVIIAEVDGPDATTLAEIRGRQQ</sequence>
<dbReference type="STRING" id="37916.MCHLDSM_03216"/>
<feature type="domain" description="Orotate phosphoribosyltransferase-like" evidence="2">
    <location>
        <begin position="30"/>
        <end position="213"/>
    </location>
</feature>
<name>A0A0J6W1V7_9MYCO</name>
<dbReference type="InterPro" id="IPR041688">
    <property type="entry name" value="PRTase_2"/>
</dbReference>
<evidence type="ECO:0000313" key="3">
    <source>
        <dbReference type="EMBL" id="KMO75718.1"/>
    </source>
</evidence>
<dbReference type="InterPro" id="IPR022537">
    <property type="entry name" value="TRSP_dom"/>
</dbReference>
<dbReference type="Pfam" id="PF15609">
    <property type="entry name" value="PRTase_2"/>
    <property type="match status" value="1"/>
</dbReference>
<dbReference type="Proteomes" id="UP000036513">
    <property type="component" value="Unassembled WGS sequence"/>
</dbReference>
<dbReference type="EMBL" id="JYNL01000027">
    <property type="protein sequence ID" value="KMO75718.1"/>
    <property type="molecule type" value="Genomic_DNA"/>
</dbReference>
<dbReference type="PATRIC" id="fig|37916.4.peg.3141"/>
<dbReference type="CDD" id="cd06223">
    <property type="entry name" value="PRTases_typeI"/>
    <property type="match status" value="1"/>
</dbReference>
<dbReference type="RefSeq" id="WP_048470769.1">
    <property type="nucleotide sequence ID" value="NZ_JYNL01000027.1"/>
</dbReference>
<dbReference type="Pfam" id="PF12500">
    <property type="entry name" value="TRSP"/>
    <property type="match status" value="1"/>
</dbReference>
<reference evidence="3 4" key="1">
    <citation type="journal article" date="2015" name="Genome Biol. Evol.">
        <title>Characterization of Three Mycobacterium spp. with Potential Use in Bioremediation by Genome Sequencing and Comparative Genomics.</title>
        <authorList>
            <person name="Das S."/>
            <person name="Pettersson B.M."/>
            <person name="Behra P.R."/>
            <person name="Ramesh M."/>
            <person name="Dasgupta S."/>
            <person name="Bhattacharya A."/>
            <person name="Kirsebom L.A."/>
        </authorList>
    </citation>
    <scope>NUCLEOTIDE SEQUENCE [LARGE SCALE GENOMIC DNA]</scope>
    <source>
        <strain evidence="3 4">DSM 43826</strain>
    </source>
</reference>
<keyword evidence="3" id="KW-0808">Transferase</keyword>
<protein>
    <submittedName>
        <fullName evidence="3">Phosphoribosyl transferase domain protein</fullName>
    </submittedName>
</protein>
<dbReference type="GO" id="GO:0016740">
    <property type="term" value="F:transferase activity"/>
    <property type="evidence" value="ECO:0007669"/>
    <property type="project" value="UniProtKB-KW"/>
</dbReference>
<dbReference type="AlphaFoldDB" id="A0A0J6W1V7"/>
<accession>A0A0J6W1V7</accession>
<evidence type="ECO:0000313" key="4">
    <source>
        <dbReference type="Proteomes" id="UP000036513"/>
    </source>
</evidence>
<gene>
    <name evidence="3" type="ORF">MCHLDSM_03216</name>
</gene>
<feature type="domain" description="TRSP" evidence="1">
    <location>
        <begin position="257"/>
        <end position="381"/>
    </location>
</feature>
<evidence type="ECO:0000259" key="1">
    <source>
        <dbReference type="Pfam" id="PF12500"/>
    </source>
</evidence>
<evidence type="ECO:0000259" key="2">
    <source>
        <dbReference type="Pfam" id="PF15609"/>
    </source>
</evidence>